<evidence type="ECO:0000313" key="1">
    <source>
        <dbReference type="EMBL" id="MBC3862995.1"/>
    </source>
</evidence>
<accession>A0A923KLG5</accession>
<name>A0A923KLG5_9BURK</name>
<keyword evidence="2" id="KW-1185">Reference proteome</keyword>
<proteinExistence type="predicted"/>
<protein>
    <submittedName>
        <fullName evidence="1">Uncharacterized protein</fullName>
    </submittedName>
</protein>
<gene>
    <name evidence="1" type="ORF">H8K32_12865</name>
</gene>
<dbReference type="RefSeq" id="WP_186912935.1">
    <property type="nucleotide sequence ID" value="NZ_JACOFV010000011.1"/>
</dbReference>
<sequence length="104" mass="11811">MKKQKSFPQKREMVIRMSLCATDVKTNANIFYKLLIFIGFSNANNLSNMKISLQIKGFAAYQVPCAQTYPQNWCINSGYLRRSSGFCGLIKIYAVIETLIKSVT</sequence>
<organism evidence="1 2">
    <name type="scientific">Undibacterium jejuense</name>
    <dbReference type="NCBI Taxonomy" id="1344949"/>
    <lineage>
        <taxon>Bacteria</taxon>
        <taxon>Pseudomonadati</taxon>
        <taxon>Pseudomonadota</taxon>
        <taxon>Betaproteobacteria</taxon>
        <taxon>Burkholderiales</taxon>
        <taxon>Oxalobacteraceae</taxon>
        <taxon>Undibacterium</taxon>
    </lineage>
</organism>
<comment type="caution">
    <text evidence="1">The sequence shown here is derived from an EMBL/GenBank/DDBJ whole genome shotgun (WGS) entry which is preliminary data.</text>
</comment>
<dbReference type="Proteomes" id="UP000634011">
    <property type="component" value="Unassembled WGS sequence"/>
</dbReference>
<reference evidence="1" key="1">
    <citation type="submission" date="2020-08" db="EMBL/GenBank/DDBJ databases">
        <title>Novel species isolated from subtropical streams in China.</title>
        <authorList>
            <person name="Lu H."/>
        </authorList>
    </citation>
    <scope>NUCLEOTIDE SEQUENCE</scope>
    <source>
        <strain evidence="1">KACC 12607</strain>
    </source>
</reference>
<dbReference type="EMBL" id="JACOFV010000011">
    <property type="protein sequence ID" value="MBC3862995.1"/>
    <property type="molecule type" value="Genomic_DNA"/>
</dbReference>
<evidence type="ECO:0000313" key="2">
    <source>
        <dbReference type="Proteomes" id="UP000634011"/>
    </source>
</evidence>
<dbReference type="AlphaFoldDB" id="A0A923KLG5"/>